<keyword evidence="2" id="KW-0813">Transport</keyword>
<keyword evidence="5 6" id="KW-0472">Membrane</keyword>
<keyword evidence="3 6" id="KW-0812">Transmembrane</keyword>
<dbReference type="AlphaFoldDB" id="A0A0F9GZ05"/>
<proteinExistence type="predicted"/>
<comment type="subcellular location">
    <subcellularLocation>
        <location evidence="1">Membrane</location>
        <topology evidence="1">Multi-pass membrane protein</topology>
    </subcellularLocation>
</comment>
<evidence type="ECO:0000256" key="3">
    <source>
        <dbReference type="ARBA" id="ARBA00022692"/>
    </source>
</evidence>
<evidence type="ECO:0000256" key="6">
    <source>
        <dbReference type="SAM" id="Phobius"/>
    </source>
</evidence>
<dbReference type="PANTHER" id="PTHR43243:SF4">
    <property type="entry name" value="CATIONIC AMINO ACID TRANSPORTER 4"/>
    <property type="match status" value="1"/>
</dbReference>
<dbReference type="PANTHER" id="PTHR43243">
    <property type="entry name" value="INNER MEMBRANE TRANSPORTER YGJI-RELATED"/>
    <property type="match status" value="1"/>
</dbReference>
<protein>
    <recommendedName>
        <fullName evidence="8">Amino acid permease/ SLC12A domain-containing protein</fullName>
    </recommendedName>
</protein>
<feature type="transmembrane region" description="Helical" evidence="6">
    <location>
        <begin position="20"/>
        <end position="42"/>
    </location>
</feature>
<evidence type="ECO:0000256" key="5">
    <source>
        <dbReference type="ARBA" id="ARBA00023136"/>
    </source>
</evidence>
<dbReference type="Gene3D" id="1.20.1740.10">
    <property type="entry name" value="Amino acid/polyamine transporter I"/>
    <property type="match status" value="1"/>
</dbReference>
<dbReference type="InterPro" id="IPR002293">
    <property type="entry name" value="AA/rel_permease1"/>
</dbReference>
<gene>
    <name evidence="7" type="ORF">LCGC14_1768340</name>
</gene>
<evidence type="ECO:0000313" key="7">
    <source>
        <dbReference type="EMBL" id="KKM04030.1"/>
    </source>
</evidence>
<evidence type="ECO:0000256" key="2">
    <source>
        <dbReference type="ARBA" id="ARBA00022448"/>
    </source>
</evidence>
<keyword evidence="4 6" id="KW-1133">Transmembrane helix</keyword>
<organism evidence="7">
    <name type="scientific">marine sediment metagenome</name>
    <dbReference type="NCBI Taxonomy" id="412755"/>
    <lineage>
        <taxon>unclassified sequences</taxon>
        <taxon>metagenomes</taxon>
        <taxon>ecological metagenomes</taxon>
    </lineage>
</organism>
<evidence type="ECO:0000256" key="4">
    <source>
        <dbReference type="ARBA" id="ARBA00022989"/>
    </source>
</evidence>
<dbReference type="GO" id="GO:0016020">
    <property type="term" value="C:membrane"/>
    <property type="evidence" value="ECO:0007669"/>
    <property type="project" value="UniProtKB-SubCell"/>
</dbReference>
<accession>A0A0F9GZ05</accession>
<dbReference type="Pfam" id="PF13520">
    <property type="entry name" value="AA_permease_2"/>
    <property type="match status" value="1"/>
</dbReference>
<sequence length="109" mass="12342">MIPLILFSIVGLMYIRSPNFTPFMPFGFAGVTLAVTLFFWSFTGFETVVVPSQEVRKPSRTIPWAMILTMAITMVAYVVCLQKVLDKSGIEIRESFRSQIPFSVRLSNL</sequence>
<comment type="caution">
    <text evidence="7">The sequence shown here is derived from an EMBL/GenBank/DDBJ whole genome shotgun (WGS) entry which is preliminary data.</text>
</comment>
<reference evidence="7" key="1">
    <citation type="journal article" date="2015" name="Nature">
        <title>Complex archaea that bridge the gap between prokaryotes and eukaryotes.</title>
        <authorList>
            <person name="Spang A."/>
            <person name="Saw J.H."/>
            <person name="Jorgensen S.L."/>
            <person name="Zaremba-Niedzwiedzka K."/>
            <person name="Martijn J."/>
            <person name="Lind A.E."/>
            <person name="van Eijk R."/>
            <person name="Schleper C."/>
            <person name="Guy L."/>
            <person name="Ettema T.J."/>
        </authorList>
    </citation>
    <scope>NUCLEOTIDE SEQUENCE</scope>
</reference>
<dbReference type="EMBL" id="LAZR01016549">
    <property type="protein sequence ID" value="KKM04030.1"/>
    <property type="molecule type" value="Genomic_DNA"/>
</dbReference>
<evidence type="ECO:0008006" key="8">
    <source>
        <dbReference type="Google" id="ProtNLM"/>
    </source>
</evidence>
<feature type="transmembrane region" description="Helical" evidence="6">
    <location>
        <begin position="62"/>
        <end position="81"/>
    </location>
</feature>
<name>A0A0F9GZ05_9ZZZZ</name>
<evidence type="ECO:0000256" key="1">
    <source>
        <dbReference type="ARBA" id="ARBA00004141"/>
    </source>
</evidence>
<dbReference type="GO" id="GO:0015171">
    <property type="term" value="F:amino acid transmembrane transporter activity"/>
    <property type="evidence" value="ECO:0007669"/>
    <property type="project" value="TreeGrafter"/>
</dbReference>